<proteinExistence type="predicted"/>
<dbReference type="AlphaFoldDB" id="A0A451DER1"/>
<dbReference type="EMBL" id="LR217722">
    <property type="protein sequence ID" value="VFP85131.1"/>
    <property type="molecule type" value="Genomic_DNA"/>
</dbReference>
<evidence type="ECO:0000313" key="1">
    <source>
        <dbReference type="EMBL" id="VFP85131.1"/>
    </source>
</evidence>
<accession>A0A451DER1</accession>
<reference evidence="1 2" key="1">
    <citation type="submission" date="2019-02" db="EMBL/GenBank/DDBJ databases">
        <authorList>
            <person name="Manzano-Marin A."/>
            <person name="Manzano-Marin A."/>
        </authorList>
    </citation>
    <scope>NUCLEOTIDE SEQUENCE [LARGE SCALE GENOMIC DNA]</scope>
    <source>
        <strain evidence="1 2">BuCisplendens</strain>
    </source>
</reference>
<evidence type="ECO:0000313" key="2">
    <source>
        <dbReference type="Proteomes" id="UP000294413"/>
    </source>
</evidence>
<dbReference type="Proteomes" id="UP000294413">
    <property type="component" value="Chromosome 1"/>
</dbReference>
<sequence>MSSVSSIRSNMNFNLELIKQVNNNSVLKNQDFKNVDITIINNANQEYIAHISPNSQYDQENIIDSNKNSDFTAIECDNGIFNCPNASVSEEHVDNSINDSEFHSTPQYYRLDDGVADFLPEIFNNSDINWNILNSVNFSTKTELFSQKLQQSFKELTKTGRLEQKFLDNIHNKTVFLNGNRIPSNQAPDIMNIFQTSVTDYEEQQLISTYVHPEVLEAAWNNLVSRYPEVEYRASDNVRFAYEIDKIGPDMYKVAVTKTADLQSSYSENIDEINQYGVRAAMIISKNSDPEIRYSFFVR</sequence>
<gene>
    <name evidence="1" type="primary">yba3</name>
    <name evidence="1" type="ORF">BUCISPPA3004_393</name>
</gene>
<dbReference type="OrthoDB" id="6552452at2"/>
<organism evidence="1 2">
    <name type="scientific">Buchnera aphidicola</name>
    <name type="common">Cinara splendens</name>
    <dbReference type="NCBI Taxonomy" id="2518979"/>
    <lineage>
        <taxon>Bacteria</taxon>
        <taxon>Pseudomonadati</taxon>
        <taxon>Pseudomonadota</taxon>
        <taxon>Gammaproteobacteria</taxon>
        <taxon>Enterobacterales</taxon>
        <taxon>Erwiniaceae</taxon>
        <taxon>Buchnera</taxon>
    </lineage>
</organism>
<name>A0A451DER1_9GAMM</name>
<dbReference type="RefSeq" id="WP_154049050.1">
    <property type="nucleotide sequence ID" value="NZ_LR217722.1"/>
</dbReference>
<protein>
    <submittedName>
        <fullName evidence="1">Uncharacterized protein Yba3, partial</fullName>
    </submittedName>
</protein>